<protein>
    <submittedName>
        <fullName evidence="3">Hypothetical_protein</fullName>
    </submittedName>
</protein>
<proteinExistence type="predicted"/>
<keyword evidence="1" id="KW-0175">Coiled coil</keyword>
<evidence type="ECO:0000256" key="1">
    <source>
        <dbReference type="SAM" id="Coils"/>
    </source>
</evidence>
<keyword evidence="4" id="KW-1185">Reference proteome</keyword>
<reference evidence="2" key="1">
    <citation type="submission" date="2023-06" db="EMBL/GenBank/DDBJ databases">
        <authorList>
            <person name="Kurt Z."/>
        </authorList>
    </citation>
    <scope>NUCLEOTIDE SEQUENCE</scope>
</reference>
<evidence type="ECO:0000313" key="2">
    <source>
        <dbReference type="EMBL" id="CAI9944839.1"/>
    </source>
</evidence>
<gene>
    <name evidence="2" type="ORF">HINF_LOCUS32484</name>
    <name evidence="3" type="ORF">HINF_LOCUS43563</name>
</gene>
<feature type="coiled-coil region" evidence="1">
    <location>
        <begin position="54"/>
        <end position="81"/>
    </location>
</feature>
<organism evidence="2">
    <name type="scientific">Hexamita inflata</name>
    <dbReference type="NCBI Taxonomy" id="28002"/>
    <lineage>
        <taxon>Eukaryota</taxon>
        <taxon>Metamonada</taxon>
        <taxon>Diplomonadida</taxon>
        <taxon>Hexamitidae</taxon>
        <taxon>Hexamitinae</taxon>
        <taxon>Hexamita</taxon>
    </lineage>
</organism>
<dbReference type="EMBL" id="CAXDID020000182">
    <property type="protein sequence ID" value="CAL6049768.1"/>
    <property type="molecule type" value="Genomic_DNA"/>
</dbReference>
<sequence length="146" mass="17119">MNEISELNRKCVDIQVQITQKKQIIQQLLTNLNIPTEANYTLELKKLDNSIKNEHALQTKINQQQRLIQKLNNEILSLRCDSSQMEDGIFNSHNKLKQLSNTVNIESDFQYVMKKQQETMKWQEAHINILRNSIATKDNIILELVE</sequence>
<comment type="caution">
    <text evidence="2">The sequence shown here is derived from an EMBL/GenBank/DDBJ whole genome shotgun (WGS) entry which is preliminary data.</text>
</comment>
<dbReference type="Proteomes" id="UP001642409">
    <property type="component" value="Unassembled WGS sequence"/>
</dbReference>
<reference evidence="3 4" key="2">
    <citation type="submission" date="2024-07" db="EMBL/GenBank/DDBJ databases">
        <authorList>
            <person name="Akdeniz Z."/>
        </authorList>
    </citation>
    <scope>NUCLEOTIDE SEQUENCE [LARGE SCALE GENOMIC DNA]</scope>
</reference>
<evidence type="ECO:0000313" key="3">
    <source>
        <dbReference type="EMBL" id="CAL6049768.1"/>
    </source>
</evidence>
<accession>A0AA86Q3D7</accession>
<name>A0AA86Q3D7_9EUKA</name>
<dbReference type="AlphaFoldDB" id="A0AA86Q3D7"/>
<evidence type="ECO:0000313" key="4">
    <source>
        <dbReference type="Proteomes" id="UP001642409"/>
    </source>
</evidence>
<dbReference type="EMBL" id="CATOUU010000735">
    <property type="protein sequence ID" value="CAI9944839.1"/>
    <property type="molecule type" value="Genomic_DNA"/>
</dbReference>